<dbReference type="InterPro" id="IPR050173">
    <property type="entry name" value="ABC_transporter_C-like"/>
</dbReference>
<dbReference type="InterPro" id="IPR017871">
    <property type="entry name" value="ABC_transporter-like_CS"/>
</dbReference>
<accession>A0A9W6ZP91</accession>
<dbReference type="InterPro" id="IPR044726">
    <property type="entry name" value="ABCC_6TM_D2"/>
</dbReference>
<dbReference type="FunFam" id="3.40.50.300:FF:000163">
    <property type="entry name" value="Multidrug resistance-associated protein member 4"/>
    <property type="match status" value="1"/>
</dbReference>
<feature type="region of interest" description="Disordered" evidence="9">
    <location>
        <begin position="724"/>
        <end position="755"/>
    </location>
</feature>
<keyword evidence="8 10" id="KW-0472">Membrane</keyword>
<evidence type="ECO:0000256" key="8">
    <source>
        <dbReference type="ARBA" id="ARBA00023136"/>
    </source>
</evidence>
<feature type="transmembrane region" description="Helical" evidence="10">
    <location>
        <begin position="828"/>
        <end position="848"/>
    </location>
</feature>
<dbReference type="PANTHER" id="PTHR24223">
    <property type="entry name" value="ATP-BINDING CASSETTE SUB-FAMILY C"/>
    <property type="match status" value="1"/>
</dbReference>
<dbReference type="CDD" id="cd18580">
    <property type="entry name" value="ABC_6TM_ABCC_D2"/>
    <property type="match status" value="1"/>
</dbReference>
<dbReference type="SMART" id="SM00382">
    <property type="entry name" value="AAA"/>
    <property type="match status" value="2"/>
</dbReference>
<proteinExistence type="inferred from homology"/>
<dbReference type="GO" id="GO:0016887">
    <property type="term" value="F:ATP hydrolysis activity"/>
    <property type="evidence" value="ECO:0007669"/>
    <property type="project" value="InterPro"/>
</dbReference>
<evidence type="ECO:0000256" key="5">
    <source>
        <dbReference type="ARBA" id="ARBA00022741"/>
    </source>
</evidence>
<evidence type="ECO:0000313" key="13">
    <source>
        <dbReference type="EMBL" id="GMH58017.1"/>
    </source>
</evidence>
<sequence>MPPNQTASAPAATSPDNSTTTFDPLKSSQGKSLPNGNFDPEERGPNNTRKRINPNPFSFLVWAWVSPYVNLASRQGQIAAEDLPYVRTSSETKNLNDRFRKELFYTDKDGKVVQRSLQVTVGRVFFKPLLVTGLLHVVEMAAKLLTPMFIGLLLTWFENEGDSYQNGILYVVGLVSSTFIGQGLIWAHSAMIAFAMGMDIRTVCNSQVYRKAMALSPSSRAKVTTGELVTYMSTDCEKLPQTLITIHQIWTAPCIIILGVTYLYHYLGAAAFVGVAVLILSIPMQAFIAIGVFKAQKGMAKFTDKRNNLVNEALQGIKILKLYGWEQSYQERIENMRQEEMKFCAMYTYRSAYMFFMFIGIPLMLNVSVFLCHWGLGGDMSPSTVFTAIALMGIIRMPMVMIPMTMQSVISASIAFKRMDRFFRLEEMDIVKEACISKENAIELKGDFTWGAVEEVAPEKELEAKVEATKEGKGSYKTVNQKVEKDEKVEGDVELQEVKVAVGADAFGVSIPMDKPLEIKKGELVAIVGTVGSGKSSLLGACLGELEMKSGHVGLDGTVGYAAQSPWIVNNTLRGNILMGKEYDQARFNHAVATCALGSDIDMLPAGVDTEIGEKGINLSGGQKARVALARAVYFDPDIYMLDDPLSAVDAHVGKHLFEKAIKKEMNEKGKTVLFATNQLHVLDKVDRIIVVVDGKITETGDYNSLIKSKGNFAKLMAEFNATQNNESKTAPPPELARVRSSSIGSADGEKEEVDMTEEGKLIEVEGLEKGGVDLKVFELYFVKAVGSKRVIVGLLILSIMAQATQNVHELMTAVWSEESEKAEPNDFVKYFTIWAVLGIFALILALFRARAWAWQGINASLNLHDKLLTNVLRCRMSFFDTTPIGRVLNRFTKDFYMVDLELPRNVSNFIVCLMSVIGSFTFIGIVLPWFFIVMGPILYYYYCVQRWYRPLSRDLQRIESASRSPIFASFSESVAGVMSVRAYGLGDELCAKSDVLVDCGNNAFYLMHSSNRWLQVRLDGLAGFTMAFVCFFIVLGKSSDIITVDAGMAGLLITYVQMVTGLMNWIVRMGCETEARITSVERIVEYSELQEVEASPIVEDYRPPQNWPTKGDIILENLSMRYREGLPLVLNDVNLTIPGGSKVGVAGRTGSGKSSLLVSLFRLAEPTKESKILIDDYDCCKGGLKDVRSAISIIPQDPVMFQGTVKSNIDPVDDYSDDEIMKALKLSELADVVTNLDDAVDDGGSNYSVGQRQLFCLARAMLRNTKILVLDEATANVDVQTDEKLQATLRQQFKECTVITIAHRLNTISDSDYILVMNDGMVGEFGSPTELQKNSKSLWSGLLKSERGS</sequence>
<evidence type="ECO:0000256" key="9">
    <source>
        <dbReference type="SAM" id="MobiDB-lite"/>
    </source>
</evidence>
<feature type="domain" description="ABC transporter" evidence="11">
    <location>
        <begin position="1114"/>
        <end position="1345"/>
    </location>
</feature>
<name>A0A9W6ZP91_9STRA</name>
<keyword evidence="7 10" id="KW-1133">Transmembrane helix</keyword>
<dbReference type="CDD" id="cd03250">
    <property type="entry name" value="ABCC_MRP_domain1"/>
    <property type="match status" value="1"/>
</dbReference>
<dbReference type="InterPro" id="IPR027417">
    <property type="entry name" value="P-loop_NTPase"/>
</dbReference>
<evidence type="ECO:0000259" key="12">
    <source>
        <dbReference type="PROSITE" id="PS50929"/>
    </source>
</evidence>
<feature type="transmembrane region" description="Helical" evidence="10">
    <location>
        <begin position="352"/>
        <end position="376"/>
    </location>
</feature>
<evidence type="ECO:0000256" key="3">
    <source>
        <dbReference type="ARBA" id="ARBA00022448"/>
    </source>
</evidence>
<evidence type="ECO:0000259" key="11">
    <source>
        <dbReference type="PROSITE" id="PS50893"/>
    </source>
</evidence>
<reference evidence="14" key="1">
    <citation type="journal article" date="2023" name="Commun. Biol.">
        <title>Genome analysis of Parmales, the sister group of diatoms, reveals the evolutionary specialization of diatoms from phago-mixotrophs to photoautotrophs.</title>
        <authorList>
            <person name="Ban H."/>
            <person name="Sato S."/>
            <person name="Yoshikawa S."/>
            <person name="Yamada K."/>
            <person name="Nakamura Y."/>
            <person name="Ichinomiya M."/>
            <person name="Sato N."/>
            <person name="Blanc-Mathieu R."/>
            <person name="Endo H."/>
            <person name="Kuwata A."/>
            <person name="Ogata H."/>
        </authorList>
    </citation>
    <scope>NUCLEOTIDE SEQUENCE [LARGE SCALE GENOMIC DNA]</scope>
    <source>
        <strain evidence="14">NIES 3701</strain>
    </source>
</reference>
<dbReference type="FunFam" id="3.40.50.300:FF:000997">
    <property type="entry name" value="Multidrug resistance-associated protein 1"/>
    <property type="match status" value="1"/>
</dbReference>
<feature type="transmembrane region" description="Helical" evidence="10">
    <location>
        <begin position="168"/>
        <end position="187"/>
    </location>
</feature>
<dbReference type="FunFam" id="1.20.1560.10:FF:000010">
    <property type="entry name" value="Multidrug resistance-associated ABC transporter"/>
    <property type="match status" value="1"/>
</dbReference>
<feature type="domain" description="ABC transmembrane type-1" evidence="12">
    <location>
        <begin position="130"/>
        <end position="411"/>
    </location>
</feature>
<dbReference type="CDD" id="cd03244">
    <property type="entry name" value="ABCC_MRP_domain2"/>
    <property type="match status" value="1"/>
</dbReference>
<feature type="transmembrane region" description="Helical" evidence="10">
    <location>
        <begin position="133"/>
        <end position="156"/>
    </location>
</feature>
<evidence type="ECO:0000256" key="2">
    <source>
        <dbReference type="ARBA" id="ARBA00009726"/>
    </source>
</evidence>
<dbReference type="Gene3D" id="1.20.1560.10">
    <property type="entry name" value="ABC transporter type 1, transmembrane domain"/>
    <property type="match status" value="2"/>
</dbReference>
<feature type="transmembrane region" description="Helical" evidence="10">
    <location>
        <begin position="270"/>
        <end position="293"/>
    </location>
</feature>
<dbReference type="OrthoDB" id="6500128at2759"/>
<dbReference type="Proteomes" id="UP001165085">
    <property type="component" value="Unassembled WGS sequence"/>
</dbReference>
<comment type="similarity">
    <text evidence="2">Belongs to the ABC transporter superfamily. ABCC family. Conjugate transporter (TC 3.A.1.208) subfamily.</text>
</comment>
<dbReference type="EMBL" id="BRXY01000050">
    <property type="protein sequence ID" value="GMH58017.1"/>
    <property type="molecule type" value="Genomic_DNA"/>
</dbReference>
<keyword evidence="4 10" id="KW-0812">Transmembrane</keyword>
<dbReference type="Pfam" id="PF00664">
    <property type="entry name" value="ABC_membrane"/>
    <property type="match status" value="2"/>
</dbReference>
<feature type="compositionally biased region" description="Polar residues" evidence="9">
    <location>
        <begin position="14"/>
        <end position="35"/>
    </location>
</feature>
<dbReference type="PROSITE" id="PS00211">
    <property type="entry name" value="ABC_TRANSPORTER_1"/>
    <property type="match status" value="2"/>
</dbReference>
<dbReference type="PROSITE" id="PS50929">
    <property type="entry name" value="ABC_TM1F"/>
    <property type="match status" value="2"/>
</dbReference>
<keyword evidence="6" id="KW-0067">ATP-binding</keyword>
<feature type="transmembrane region" description="Helical" evidence="10">
    <location>
        <begin position="242"/>
        <end position="264"/>
    </location>
</feature>
<dbReference type="InterPro" id="IPR044746">
    <property type="entry name" value="ABCC_6TM_D1"/>
</dbReference>
<keyword evidence="3" id="KW-0813">Transport</keyword>
<comment type="subcellular location">
    <subcellularLocation>
        <location evidence="1">Membrane</location>
        <topology evidence="1">Multi-pass membrane protein</topology>
    </subcellularLocation>
</comment>
<dbReference type="GO" id="GO:0140359">
    <property type="term" value="F:ABC-type transporter activity"/>
    <property type="evidence" value="ECO:0007669"/>
    <property type="project" value="InterPro"/>
</dbReference>
<comment type="caution">
    <text evidence="13">The sequence shown here is derived from an EMBL/GenBank/DDBJ whole genome shotgun (WGS) entry which is preliminary data.</text>
</comment>
<dbReference type="GO" id="GO:0016020">
    <property type="term" value="C:membrane"/>
    <property type="evidence" value="ECO:0007669"/>
    <property type="project" value="UniProtKB-SubCell"/>
</dbReference>
<keyword evidence="5" id="KW-0547">Nucleotide-binding</keyword>
<feature type="domain" description="ABC transporter" evidence="11">
    <location>
        <begin position="493"/>
        <end position="719"/>
    </location>
</feature>
<dbReference type="CDD" id="cd18579">
    <property type="entry name" value="ABC_6TM_ABCC_D1"/>
    <property type="match status" value="1"/>
</dbReference>
<dbReference type="Gene3D" id="3.40.50.300">
    <property type="entry name" value="P-loop containing nucleotide triphosphate hydrolases"/>
    <property type="match status" value="2"/>
</dbReference>
<dbReference type="SUPFAM" id="SSF52540">
    <property type="entry name" value="P-loop containing nucleoside triphosphate hydrolases"/>
    <property type="match status" value="2"/>
</dbReference>
<gene>
    <name evidence="13" type="ORF">TrST_g7734</name>
</gene>
<evidence type="ECO:0000256" key="4">
    <source>
        <dbReference type="ARBA" id="ARBA00022692"/>
    </source>
</evidence>
<evidence type="ECO:0000256" key="1">
    <source>
        <dbReference type="ARBA" id="ARBA00004141"/>
    </source>
</evidence>
<evidence type="ECO:0000256" key="10">
    <source>
        <dbReference type="SAM" id="Phobius"/>
    </source>
</evidence>
<protein>
    <submittedName>
        <fullName evidence="13">Uncharacterized protein</fullName>
    </submittedName>
</protein>
<dbReference type="InterPro" id="IPR011527">
    <property type="entry name" value="ABC1_TM_dom"/>
</dbReference>
<evidence type="ECO:0000256" key="7">
    <source>
        <dbReference type="ARBA" id="ARBA00022989"/>
    </source>
</evidence>
<feature type="transmembrane region" description="Helical" evidence="10">
    <location>
        <begin position="910"/>
        <end position="943"/>
    </location>
</feature>
<dbReference type="FunFam" id="1.20.1560.10:FF:000006">
    <property type="entry name" value="ATP-binding cassette, sub-family C (CFTR/MRP), member 9"/>
    <property type="match status" value="1"/>
</dbReference>
<feature type="transmembrane region" description="Helical" evidence="10">
    <location>
        <begin position="388"/>
        <end position="416"/>
    </location>
</feature>
<feature type="domain" description="ABC transmembrane type-1" evidence="12">
    <location>
        <begin position="831"/>
        <end position="1076"/>
    </location>
</feature>
<dbReference type="InterPro" id="IPR003593">
    <property type="entry name" value="AAA+_ATPase"/>
</dbReference>
<evidence type="ECO:0000256" key="6">
    <source>
        <dbReference type="ARBA" id="ARBA00022840"/>
    </source>
</evidence>
<dbReference type="Pfam" id="PF00005">
    <property type="entry name" value="ABC_tran"/>
    <property type="match status" value="2"/>
</dbReference>
<dbReference type="PANTHER" id="PTHR24223:SF456">
    <property type="entry name" value="MULTIDRUG RESISTANCE-ASSOCIATED PROTEIN LETHAL(2)03659"/>
    <property type="match status" value="1"/>
</dbReference>
<feature type="transmembrane region" description="Helical" evidence="10">
    <location>
        <begin position="1048"/>
        <end position="1068"/>
    </location>
</feature>
<dbReference type="InterPro" id="IPR036640">
    <property type="entry name" value="ABC1_TM_sf"/>
</dbReference>
<feature type="region of interest" description="Disordered" evidence="9">
    <location>
        <begin position="1"/>
        <end position="51"/>
    </location>
</feature>
<dbReference type="GO" id="GO:0005524">
    <property type="term" value="F:ATP binding"/>
    <property type="evidence" value="ECO:0007669"/>
    <property type="project" value="UniProtKB-KW"/>
</dbReference>
<dbReference type="InterPro" id="IPR003439">
    <property type="entry name" value="ABC_transporter-like_ATP-bd"/>
</dbReference>
<dbReference type="PROSITE" id="PS50893">
    <property type="entry name" value="ABC_TRANSPORTER_2"/>
    <property type="match status" value="2"/>
</dbReference>
<feature type="transmembrane region" description="Helical" evidence="10">
    <location>
        <begin position="1015"/>
        <end position="1036"/>
    </location>
</feature>
<keyword evidence="14" id="KW-1185">Reference proteome</keyword>
<evidence type="ECO:0000313" key="14">
    <source>
        <dbReference type="Proteomes" id="UP001165085"/>
    </source>
</evidence>
<organism evidence="13 14">
    <name type="scientific">Triparma strigata</name>
    <dbReference type="NCBI Taxonomy" id="1606541"/>
    <lineage>
        <taxon>Eukaryota</taxon>
        <taxon>Sar</taxon>
        <taxon>Stramenopiles</taxon>
        <taxon>Ochrophyta</taxon>
        <taxon>Bolidophyceae</taxon>
        <taxon>Parmales</taxon>
        <taxon>Triparmaceae</taxon>
        <taxon>Triparma</taxon>
    </lineage>
</organism>
<dbReference type="SUPFAM" id="SSF90123">
    <property type="entry name" value="ABC transporter transmembrane region"/>
    <property type="match status" value="2"/>
</dbReference>